<reference evidence="1" key="1">
    <citation type="journal article" date="2014" name="Nat. Commun.">
        <title>The tobacco genome sequence and its comparison with those of tomato and potato.</title>
        <authorList>
            <person name="Sierro N."/>
            <person name="Battey J.N."/>
            <person name="Ouadi S."/>
            <person name="Bakaher N."/>
            <person name="Bovet L."/>
            <person name="Willig A."/>
            <person name="Goepfert S."/>
            <person name="Peitsch M.C."/>
            <person name="Ivanov N.V."/>
        </authorList>
    </citation>
    <scope>NUCLEOTIDE SEQUENCE [LARGE SCALE GENOMIC DNA]</scope>
</reference>
<protein>
    <submittedName>
        <fullName evidence="2">Uncharacterized protein LOC142180101</fullName>
    </submittedName>
</protein>
<dbReference type="Proteomes" id="UP000790787">
    <property type="component" value="Chromosome 4"/>
</dbReference>
<sequence length="194" mass="23220">MEMKHVEDGNTFNLTVVYVKRKPMLRRTLWDALRHKSSIYTIPWCVIGDVNVIALVKENIRGIPYQMSKCMDFLSMIEDSGLVDLGYYGHKYTWSNASASSDHNPLFMESNIRQDNDKRYFKFLRCWVDNDKFMTLVEKVWSREVTSNTMWTFHQKLKALSNARSIWSRQEYRDIFQKAKQFEQQVKDEEMFWA</sequence>
<name>A0AC58UCA9_TOBAC</name>
<gene>
    <name evidence="2" type="primary">LOC142180101</name>
</gene>
<keyword evidence="1" id="KW-1185">Reference proteome</keyword>
<evidence type="ECO:0000313" key="2">
    <source>
        <dbReference type="RefSeq" id="XP_075107128.1"/>
    </source>
</evidence>
<proteinExistence type="predicted"/>
<organism evidence="1 2">
    <name type="scientific">Nicotiana tabacum</name>
    <name type="common">Common tobacco</name>
    <dbReference type="NCBI Taxonomy" id="4097"/>
    <lineage>
        <taxon>Eukaryota</taxon>
        <taxon>Viridiplantae</taxon>
        <taxon>Streptophyta</taxon>
        <taxon>Embryophyta</taxon>
        <taxon>Tracheophyta</taxon>
        <taxon>Spermatophyta</taxon>
        <taxon>Magnoliopsida</taxon>
        <taxon>eudicotyledons</taxon>
        <taxon>Gunneridae</taxon>
        <taxon>Pentapetalae</taxon>
        <taxon>asterids</taxon>
        <taxon>lamiids</taxon>
        <taxon>Solanales</taxon>
        <taxon>Solanaceae</taxon>
        <taxon>Nicotianoideae</taxon>
        <taxon>Nicotianeae</taxon>
        <taxon>Nicotiana</taxon>
    </lineage>
</organism>
<accession>A0AC58UCA9</accession>
<evidence type="ECO:0000313" key="1">
    <source>
        <dbReference type="Proteomes" id="UP000790787"/>
    </source>
</evidence>
<dbReference type="RefSeq" id="XP_075107128.1">
    <property type="nucleotide sequence ID" value="XM_075251027.1"/>
</dbReference>
<reference evidence="2" key="2">
    <citation type="submission" date="2025-08" db="UniProtKB">
        <authorList>
            <consortium name="RefSeq"/>
        </authorList>
    </citation>
    <scope>IDENTIFICATION</scope>
    <source>
        <tissue evidence="2">Leaf</tissue>
    </source>
</reference>